<evidence type="ECO:0000256" key="1">
    <source>
        <dbReference type="SAM" id="SignalP"/>
    </source>
</evidence>
<evidence type="ECO:0008006" key="4">
    <source>
        <dbReference type="Google" id="ProtNLM"/>
    </source>
</evidence>
<dbReference type="RefSeq" id="WP_089382900.1">
    <property type="nucleotide sequence ID" value="NZ_FZNT01000012.1"/>
</dbReference>
<keyword evidence="1" id="KW-0732">Signal</keyword>
<gene>
    <name evidence="2" type="ORF">SAMN06265371_11258</name>
</gene>
<proteinExistence type="predicted"/>
<evidence type="ECO:0000313" key="3">
    <source>
        <dbReference type="Proteomes" id="UP000198384"/>
    </source>
</evidence>
<evidence type="ECO:0000313" key="2">
    <source>
        <dbReference type="EMBL" id="SNR77680.1"/>
    </source>
</evidence>
<accession>A0A238Z2V1</accession>
<dbReference type="EMBL" id="FZNT01000012">
    <property type="protein sequence ID" value="SNR77680.1"/>
    <property type="molecule type" value="Genomic_DNA"/>
</dbReference>
<organism evidence="2 3">
    <name type="scientific">Lutibacter agarilyticus</name>
    <dbReference type="NCBI Taxonomy" id="1109740"/>
    <lineage>
        <taxon>Bacteria</taxon>
        <taxon>Pseudomonadati</taxon>
        <taxon>Bacteroidota</taxon>
        <taxon>Flavobacteriia</taxon>
        <taxon>Flavobacteriales</taxon>
        <taxon>Flavobacteriaceae</taxon>
        <taxon>Lutibacter</taxon>
    </lineage>
</organism>
<sequence>MKVFCRIFIALFMFMNSCFVFSQEEIKDSIPITERYIVFEGDTLLIELDEVLLLKTLKFETSYDRKYYYWFRKKVLKAYPFAKIAAEKLDTLNVRLEEIKSKRRKKKYTKEVQKYMEDEFTEQLKKLTRTEGRVLIKLLHRQTGIITFDLVKDYRSGWKAFWYNTTANMFKLSLKEGYDPLNNREDFLIEDILQRAFVDGILKEQPSKLPINYFELSTQSVKAPFPKQKK</sequence>
<dbReference type="Pfam" id="PF14127">
    <property type="entry name" value="DUF4294"/>
    <property type="match status" value="1"/>
</dbReference>
<dbReference type="Proteomes" id="UP000198384">
    <property type="component" value="Unassembled WGS sequence"/>
</dbReference>
<dbReference type="OrthoDB" id="1491885at2"/>
<feature type="signal peptide" evidence="1">
    <location>
        <begin position="1"/>
        <end position="22"/>
    </location>
</feature>
<dbReference type="AlphaFoldDB" id="A0A238Z2V1"/>
<feature type="chain" id="PRO_5012579482" description="DUF4294 domain-containing protein" evidence="1">
    <location>
        <begin position="23"/>
        <end position="230"/>
    </location>
</feature>
<reference evidence="2 3" key="1">
    <citation type="submission" date="2017-06" db="EMBL/GenBank/DDBJ databases">
        <authorList>
            <person name="Kim H.J."/>
            <person name="Triplett B.A."/>
        </authorList>
    </citation>
    <scope>NUCLEOTIDE SEQUENCE [LARGE SCALE GENOMIC DNA]</scope>
    <source>
        <strain evidence="2 3">DSM 29150</strain>
    </source>
</reference>
<keyword evidence="3" id="KW-1185">Reference proteome</keyword>
<dbReference type="InterPro" id="IPR025636">
    <property type="entry name" value="DUF4294"/>
</dbReference>
<name>A0A238Z2V1_9FLAO</name>
<protein>
    <recommendedName>
        <fullName evidence="4">DUF4294 domain-containing protein</fullName>
    </recommendedName>
</protein>